<feature type="domain" description="Antitoxin-like ribbon-helix-helix" evidence="1">
    <location>
        <begin position="19"/>
        <end position="51"/>
    </location>
</feature>
<dbReference type="SUPFAM" id="SSF47598">
    <property type="entry name" value="Ribbon-helix-helix"/>
    <property type="match status" value="1"/>
</dbReference>
<dbReference type="InterPro" id="IPR046765">
    <property type="entry name" value="Antitox_RHH"/>
</dbReference>
<dbReference type="AlphaFoldDB" id="A0A5K7ZM70"/>
<reference evidence="2 3" key="1">
    <citation type="submission" date="2019-11" db="EMBL/GenBank/DDBJ databases">
        <title>Comparative genomics of hydrocarbon-degrading Desulfosarcina strains.</title>
        <authorList>
            <person name="Watanabe M."/>
            <person name="Kojima H."/>
            <person name="Fukui M."/>
        </authorList>
    </citation>
    <scope>NUCLEOTIDE SEQUENCE [LARGE SCALE GENOMIC DNA]</scope>
    <source>
        <strain evidence="2 3">28bB2T</strain>
    </source>
</reference>
<dbReference type="EMBL" id="AP021876">
    <property type="protein sequence ID" value="BBO81197.1"/>
    <property type="molecule type" value="Genomic_DNA"/>
</dbReference>
<dbReference type="Proteomes" id="UP000425960">
    <property type="component" value="Chromosome"/>
</dbReference>
<proteinExistence type="predicted"/>
<protein>
    <recommendedName>
        <fullName evidence="1">Antitoxin-like ribbon-helix-helix domain-containing protein</fullName>
    </recommendedName>
</protein>
<evidence type="ECO:0000313" key="3">
    <source>
        <dbReference type="Proteomes" id="UP000425960"/>
    </source>
</evidence>
<dbReference type="Gene3D" id="1.10.1220.10">
    <property type="entry name" value="Met repressor-like"/>
    <property type="match status" value="1"/>
</dbReference>
<organism evidence="2 3">
    <name type="scientific">Desulfosarcina ovata subsp. sediminis</name>
    <dbReference type="NCBI Taxonomy" id="885957"/>
    <lineage>
        <taxon>Bacteria</taxon>
        <taxon>Pseudomonadati</taxon>
        <taxon>Thermodesulfobacteriota</taxon>
        <taxon>Desulfobacteria</taxon>
        <taxon>Desulfobacterales</taxon>
        <taxon>Desulfosarcinaceae</taxon>
        <taxon>Desulfosarcina</taxon>
    </lineage>
</organism>
<dbReference type="Pfam" id="PF20605">
    <property type="entry name" value="Antitox_RHH"/>
    <property type="match status" value="1"/>
</dbReference>
<dbReference type="InterPro" id="IPR010985">
    <property type="entry name" value="Ribbon_hlx_hlx"/>
</dbReference>
<name>A0A5K7ZM70_9BACT</name>
<accession>A0A5K7ZM70</accession>
<evidence type="ECO:0000259" key="1">
    <source>
        <dbReference type="Pfam" id="PF20605"/>
    </source>
</evidence>
<gene>
    <name evidence="2" type="ORF">DSCO28_17630</name>
</gene>
<dbReference type="GO" id="GO:0006355">
    <property type="term" value="P:regulation of DNA-templated transcription"/>
    <property type="evidence" value="ECO:0007669"/>
    <property type="project" value="InterPro"/>
</dbReference>
<dbReference type="KEGG" id="dov:DSCO28_17630"/>
<evidence type="ECO:0000313" key="2">
    <source>
        <dbReference type="EMBL" id="BBO81197.1"/>
    </source>
</evidence>
<sequence>MAMGQKKVFSTRVDEDRIKDLKHLAVDTGRSLGDLLEEAIQDLLAKYKTPPKRE</sequence>
<dbReference type="InterPro" id="IPR013321">
    <property type="entry name" value="Arc_rbn_hlx_hlx"/>
</dbReference>